<dbReference type="FunFam" id="3.40.50.300:FF:000221">
    <property type="entry name" value="Multidrug ABC transporter ATP-binding protein"/>
    <property type="match status" value="1"/>
</dbReference>
<evidence type="ECO:0000256" key="1">
    <source>
        <dbReference type="ARBA" id="ARBA00004651"/>
    </source>
</evidence>
<dbReference type="STRING" id="490829.SAMN05421850_108171"/>
<comment type="subcellular location">
    <subcellularLocation>
        <location evidence="1">Cell membrane</location>
        <topology evidence="1">Multi-pass membrane protein</topology>
    </subcellularLocation>
</comment>
<evidence type="ECO:0000259" key="10">
    <source>
        <dbReference type="PROSITE" id="PS50893"/>
    </source>
</evidence>
<evidence type="ECO:0000256" key="3">
    <source>
        <dbReference type="ARBA" id="ARBA00022475"/>
    </source>
</evidence>
<evidence type="ECO:0000259" key="11">
    <source>
        <dbReference type="PROSITE" id="PS50929"/>
    </source>
</evidence>
<protein>
    <submittedName>
        <fullName evidence="12">ABC-type bacteriocin/lantibiotic exporter, contains an N-terminal double-glycine peptidase domain</fullName>
    </submittedName>
</protein>
<feature type="domain" description="ABC transporter" evidence="10">
    <location>
        <begin position="362"/>
        <end position="600"/>
    </location>
</feature>
<dbReference type="PANTHER" id="PTHR24221:SF632">
    <property type="entry name" value="ATP-DEPENDENT LIPID A-CORE FLIPPASE"/>
    <property type="match status" value="1"/>
</dbReference>
<dbReference type="Pfam" id="PF00664">
    <property type="entry name" value="ABC_membrane"/>
    <property type="match status" value="1"/>
</dbReference>
<dbReference type="Gene3D" id="1.20.1560.10">
    <property type="entry name" value="ABC transporter type 1, transmembrane domain"/>
    <property type="match status" value="1"/>
</dbReference>
<evidence type="ECO:0000313" key="12">
    <source>
        <dbReference type="EMBL" id="SDJ10398.1"/>
    </source>
</evidence>
<evidence type="ECO:0000256" key="6">
    <source>
        <dbReference type="ARBA" id="ARBA00022840"/>
    </source>
</evidence>
<evidence type="ECO:0000256" key="4">
    <source>
        <dbReference type="ARBA" id="ARBA00022692"/>
    </source>
</evidence>
<keyword evidence="6" id="KW-0067">ATP-binding</keyword>
<keyword evidence="5" id="KW-0547">Nucleotide-binding</keyword>
<dbReference type="RefSeq" id="WP_090029557.1">
    <property type="nucleotide sequence ID" value="NZ_FNEB01000008.1"/>
</dbReference>
<feature type="transmembrane region" description="Helical" evidence="9">
    <location>
        <begin position="20"/>
        <end position="49"/>
    </location>
</feature>
<keyword evidence="13" id="KW-1185">Reference proteome</keyword>
<accession>A0A1G8R0C8</accession>
<dbReference type="InterPro" id="IPR027417">
    <property type="entry name" value="P-loop_NTPase"/>
</dbReference>
<reference evidence="12 13" key="1">
    <citation type="submission" date="2016-10" db="EMBL/GenBank/DDBJ databases">
        <authorList>
            <person name="de Groot N.N."/>
        </authorList>
    </citation>
    <scope>NUCLEOTIDE SEQUENCE [LARGE SCALE GENOMIC DNA]</scope>
    <source>
        <strain evidence="12 13">DSM 28010</strain>
    </source>
</reference>
<dbReference type="Pfam" id="PF00005">
    <property type="entry name" value="ABC_tran"/>
    <property type="match status" value="1"/>
</dbReference>
<feature type="transmembrane region" description="Helical" evidence="9">
    <location>
        <begin position="266"/>
        <end position="285"/>
    </location>
</feature>
<evidence type="ECO:0000256" key="9">
    <source>
        <dbReference type="SAM" id="Phobius"/>
    </source>
</evidence>
<dbReference type="GO" id="GO:0005524">
    <property type="term" value="F:ATP binding"/>
    <property type="evidence" value="ECO:0007669"/>
    <property type="project" value="UniProtKB-KW"/>
</dbReference>
<dbReference type="GO" id="GO:0140359">
    <property type="term" value="F:ABC-type transporter activity"/>
    <property type="evidence" value="ECO:0007669"/>
    <property type="project" value="InterPro"/>
</dbReference>
<dbReference type="PANTHER" id="PTHR24221">
    <property type="entry name" value="ATP-BINDING CASSETTE SUB-FAMILY B"/>
    <property type="match status" value="1"/>
</dbReference>
<dbReference type="Proteomes" id="UP000199340">
    <property type="component" value="Unassembled WGS sequence"/>
</dbReference>
<proteinExistence type="predicted"/>
<keyword evidence="3" id="KW-1003">Cell membrane</keyword>
<dbReference type="InterPro" id="IPR039421">
    <property type="entry name" value="Type_1_exporter"/>
</dbReference>
<dbReference type="GO" id="GO:0034040">
    <property type="term" value="F:ATPase-coupled lipid transmembrane transporter activity"/>
    <property type="evidence" value="ECO:0007669"/>
    <property type="project" value="TreeGrafter"/>
</dbReference>
<dbReference type="InterPro" id="IPR003593">
    <property type="entry name" value="AAA+_ATPase"/>
</dbReference>
<dbReference type="Gene3D" id="3.40.50.300">
    <property type="entry name" value="P-loop containing nucleotide triphosphate hydrolases"/>
    <property type="match status" value="1"/>
</dbReference>
<dbReference type="SUPFAM" id="SSF90123">
    <property type="entry name" value="ABC transporter transmembrane region"/>
    <property type="match status" value="1"/>
</dbReference>
<dbReference type="PROSITE" id="PS50893">
    <property type="entry name" value="ABC_TRANSPORTER_2"/>
    <property type="match status" value="1"/>
</dbReference>
<dbReference type="GO" id="GO:0016887">
    <property type="term" value="F:ATP hydrolysis activity"/>
    <property type="evidence" value="ECO:0007669"/>
    <property type="project" value="InterPro"/>
</dbReference>
<feature type="transmembrane region" description="Helical" evidence="9">
    <location>
        <begin position="69"/>
        <end position="93"/>
    </location>
</feature>
<dbReference type="EMBL" id="FNEB01000008">
    <property type="protein sequence ID" value="SDJ10398.1"/>
    <property type="molecule type" value="Genomic_DNA"/>
</dbReference>
<evidence type="ECO:0000256" key="8">
    <source>
        <dbReference type="ARBA" id="ARBA00023136"/>
    </source>
</evidence>
<feature type="transmembrane region" description="Helical" evidence="9">
    <location>
        <begin position="158"/>
        <end position="175"/>
    </location>
</feature>
<evidence type="ECO:0000256" key="7">
    <source>
        <dbReference type="ARBA" id="ARBA00022989"/>
    </source>
</evidence>
<dbReference type="SMART" id="SM00382">
    <property type="entry name" value="AAA"/>
    <property type="match status" value="1"/>
</dbReference>
<gene>
    <name evidence="12" type="ORF">SAMN05421850_108171</name>
</gene>
<evidence type="ECO:0000313" key="13">
    <source>
        <dbReference type="Proteomes" id="UP000199340"/>
    </source>
</evidence>
<sequence length="601" mass="65769">MIDVFKKVMALFDARERRKFFILAVLMVFVAFAEVFGISTLLVLLRVLADPQVVANNAYLSWAYETFGFSSMFAFQIGLSLAVLMVLVLSLVIKAGGTYAIIRFASMRGYAISSRMLEAYLHQPYAWFLQRNSAEVSRTVLGEVQNVVAKIIEPGGRLLANILLSVCVIGFLVAVDPLVAIFAAVLLGGGYAGVYAWLRGRLLVVGHRLMEANRSRFRLTQEATGGFKEIKLMALEQSYVDRFRKPARSLARNAALSQVMNQAPRFALEGLTYAVLLGVILILLVKNDGDLVAAVPTLGVFGASAMRLLPAMQQIYMALASIRAAKPVLDHVYRDYTGGVGHVVAANAIGKSADQIQLKKELVLDGIEFGYSGTHMRALNDLSLSIPALTTVGFVGGTGAGKTTVVDVILGLLTPEKGQVIVDGNILTSDNLHLWRRSIGYVPQSIYLTDSSIAENIAFGVPPEKIDMNAVIRAARTAALHDFVVNDLAEQYETLVGERGVRLSGGQRQRIGIARALYHDPSLLILDEATSALDNVTERAVMEAVQRVRDKKTVIMIAHRLSTIRNCDRIFLLERGQIRASGTYEELLDESDAFRKMAVNE</sequence>
<keyword evidence="2" id="KW-0813">Transport</keyword>
<dbReference type="InterPro" id="IPR011527">
    <property type="entry name" value="ABC1_TM_dom"/>
</dbReference>
<evidence type="ECO:0000256" key="2">
    <source>
        <dbReference type="ARBA" id="ARBA00022448"/>
    </source>
</evidence>
<dbReference type="AlphaFoldDB" id="A0A1G8R0C8"/>
<dbReference type="InterPro" id="IPR036640">
    <property type="entry name" value="ABC1_TM_sf"/>
</dbReference>
<dbReference type="PROSITE" id="PS50929">
    <property type="entry name" value="ABC_TM1F"/>
    <property type="match status" value="1"/>
</dbReference>
<dbReference type="PROSITE" id="PS00211">
    <property type="entry name" value="ABC_TRANSPORTER_1"/>
    <property type="match status" value="1"/>
</dbReference>
<evidence type="ECO:0000256" key="5">
    <source>
        <dbReference type="ARBA" id="ARBA00022741"/>
    </source>
</evidence>
<keyword evidence="4 9" id="KW-0812">Transmembrane</keyword>
<feature type="domain" description="ABC transmembrane type-1" evidence="11">
    <location>
        <begin position="21"/>
        <end position="324"/>
    </location>
</feature>
<dbReference type="InterPro" id="IPR003439">
    <property type="entry name" value="ABC_transporter-like_ATP-bd"/>
</dbReference>
<keyword evidence="7 9" id="KW-1133">Transmembrane helix</keyword>
<name>A0A1G8R0C8_9RHOB</name>
<dbReference type="SUPFAM" id="SSF52540">
    <property type="entry name" value="P-loop containing nucleoside triphosphate hydrolases"/>
    <property type="match status" value="1"/>
</dbReference>
<feature type="transmembrane region" description="Helical" evidence="9">
    <location>
        <begin position="181"/>
        <end position="198"/>
    </location>
</feature>
<dbReference type="InterPro" id="IPR017871">
    <property type="entry name" value="ABC_transporter-like_CS"/>
</dbReference>
<dbReference type="GO" id="GO:0005886">
    <property type="term" value="C:plasma membrane"/>
    <property type="evidence" value="ECO:0007669"/>
    <property type="project" value="UniProtKB-SubCell"/>
</dbReference>
<organism evidence="12 13">
    <name type="scientific">Lutimaribacter saemankumensis</name>
    <dbReference type="NCBI Taxonomy" id="490829"/>
    <lineage>
        <taxon>Bacteria</taxon>
        <taxon>Pseudomonadati</taxon>
        <taxon>Pseudomonadota</taxon>
        <taxon>Alphaproteobacteria</taxon>
        <taxon>Rhodobacterales</taxon>
        <taxon>Roseobacteraceae</taxon>
        <taxon>Lutimaribacter</taxon>
    </lineage>
</organism>
<keyword evidence="8 9" id="KW-0472">Membrane</keyword>
<dbReference type="OrthoDB" id="5288711at2"/>